<evidence type="ECO:0000313" key="3">
    <source>
        <dbReference type="Proteomes" id="UP001145742"/>
    </source>
</evidence>
<keyword evidence="3" id="KW-1185">Reference proteome</keyword>
<dbReference type="EMBL" id="WHWB01034765">
    <property type="protein sequence ID" value="KAJ7404570.1"/>
    <property type="molecule type" value="Genomic_DNA"/>
</dbReference>
<accession>A0ABQ9CRC9</accession>
<organism evidence="2 3">
    <name type="scientific">Willisornis vidua</name>
    <name type="common">Xingu scale-backed antbird</name>
    <dbReference type="NCBI Taxonomy" id="1566151"/>
    <lineage>
        <taxon>Eukaryota</taxon>
        <taxon>Metazoa</taxon>
        <taxon>Chordata</taxon>
        <taxon>Craniata</taxon>
        <taxon>Vertebrata</taxon>
        <taxon>Euteleostomi</taxon>
        <taxon>Archelosauria</taxon>
        <taxon>Archosauria</taxon>
        <taxon>Dinosauria</taxon>
        <taxon>Saurischia</taxon>
        <taxon>Theropoda</taxon>
        <taxon>Coelurosauria</taxon>
        <taxon>Aves</taxon>
        <taxon>Neognathae</taxon>
        <taxon>Neoaves</taxon>
        <taxon>Telluraves</taxon>
        <taxon>Australaves</taxon>
        <taxon>Passeriformes</taxon>
        <taxon>Thamnophilidae</taxon>
        <taxon>Willisornis</taxon>
    </lineage>
</organism>
<feature type="compositionally biased region" description="Basic and acidic residues" evidence="1">
    <location>
        <begin position="1"/>
        <end position="17"/>
    </location>
</feature>
<feature type="region of interest" description="Disordered" evidence="1">
    <location>
        <begin position="1"/>
        <end position="26"/>
    </location>
</feature>
<proteinExistence type="predicted"/>
<name>A0ABQ9CRC9_9PASS</name>
<gene>
    <name evidence="2" type="ORF">WISP_144685</name>
</gene>
<protein>
    <submittedName>
        <fullName evidence="2">Uncharacterized protein</fullName>
    </submittedName>
</protein>
<reference evidence="2" key="1">
    <citation type="submission" date="2019-10" db="EMBL/GenBank/DDBJ databases">
        <authorList>
            <person name="Soares A.E.R."/>
            <person name="Aleixo A."/>
            <person name="Schneider P."/>
            <person name="Miyaki C.Y."/>
            <person name="Schneider M.P."/>
            <person name="Mello C."/>
            <person name="Vasconcelos A.T.R."/>
        </authorList>
    </citation>
    <scope>NUCLEOTIDE SEQUENCE</scope>
    <source>
        <tissue evidence="2">Muscle</tissue>
    </source>
</reference>
<evidence type="ECO:0000256" key="1">
    <source>
        <dbReference type="SAM" id="MobiDB-lite"/>
    </source>
</evidence>
<comment type="caution">
    <text evidence="2">The sequence shown here is derived from an EMBL/GenBank/DDBJ whole genome shotgun (WGS) entry which is preliminary data.</text>
</comment>
<sequence>MLLNSKMDKGSTQEMRRCQPTWKQPYGEGPGVLVDNKLSMSQQRVLVAKEDNGILGFIRKSEASRSREMILPLTQP</sequence>
<evidence type="ECO:0000313" key="2">
    <source>
        <dbReference type="EMBL" id="KAJ7404570.1"/>
    </source>
</evidence>
<dbReference type="Proteomes" id="UP001145742">
    <property type="component" value="Unassembled WGS sequence"/>
</dbReference>